<name>A0A1I7I9I4_9FLAO</name>
<protein>
    <submittedName>
        <fullName evidence="1">Uncharacterized protein</fullName>
    </submittedName>
</protein>
<gene>
    <name evidence="1" type="ORF">SAMN05216480_1142</name>
</gene>
<sequence>MRDDFKLKFCIDSLMRTTSYIKHSLSYLKKGSVYHLLFLLVSEQGY</sequence>
<dbReference type="AlphaFoldDB" id="A0A1I7I9I4"/>
<dbReference type="STRING" id="1224947.SAMN05216480_1142"/>
<evidence type="ECO:0000313" key="2">
    <source>
        <dbReference type="Proteomes" id="UP000199138"/>
    </source>
</evidence>
<reference evidence="1 2" key="1">
    <citation type="submission" date="2016-10" db="EMBL/GenBank/DDBJ databases">
        <authorList>
            <person name="de Groot N.N."/>
        </authorList>
    </citation>
    <scope>NUCLEOTIDE SEQUENCE [LARGE SCALE GENOMIC DNA]</scope>
    <source>
        <strain evidence="1 2">CGMCC 1.12333</strain>
    </source>
</reference>
<organism evidence="1 2">
    <name type="scientific">Pustulibacterium marinum</name>
    <dbReference type="NCBI Taxonomy" id="1224947"/>
    <lineage>
        <taxon>Bacteria</taxon>
        <taxon>Pseudomonadati</taxon>
        <taxon>Bacteroidota</taxon>
        <taxon>Flavobacteriia</taxon>
        <taxon>Flavobacteriales</taxon>
        <taxon>Flavobacteriaceae</taxon>
        <taxon>Pustulibacterium</taxon>
    </lineage>
</organism>
<evidence type="ECO:0000313" key="1">
    <source>
        <dbReference type="EMBL" id="SFU69500.1"/>
    </source>
</evidence>
<keyword evidence="2" id="KW-1185">Reference proteome</keyword>
<dbReference type="Proteomes" id="UP000199138">
    <property type="component" value="Unassembled WGS sequence"/>
</dbReference>
<dbReference type="EMBL" id="FPBK01000014">
    <property type="protein sequence ID" value="SFU69500.1"/>
    <property type="molecule type" value="Genomic_DNA"/>
</dbReference>
<proteinExistence type="predicted"/>
<accession>A0A1I7I9I4</accession>